<evidence type="ECO:0000313" key="2">
    <source>
        <dbReference type="EMBL" id="MBM0276305.1"/>
    </source>
</evidence>
<reference evidence="2 3" key="1">
    <citation type="submission" date="2021-01" db="EMBL/GenBank/DDBJ databases">
        <title>Draft genome sequence of Micromonospora sp. strain STR1s_6.</title>
        <authorList>
            <person name="Karlyshev A."/>
            <person name="Jawad R."/>
        </authorList>
    </citation>
    <scope>NUCLEOTIDE SEQUENCE [LARGE SCALE GENOMIC DNA]</scope>
    <source>
        <strain evidence="2 3">STR1S-6</strain>
    </source>
</reference>
<organism evidence="2 3">
    <name type="scientific">Micromonospora tarensis</name>
    <dbReference type="NCBI Taxonomy" id="2806100"/>
    <lineage>
        <taxon>Bacteria</taxon>
        <taxon>Bacillati</taxon>
        <taxon>Actinomycetota</taxon>
        <taxon>Actinomycetes</taxon>
        <taxon>Micromonosporales</taxon>
        <taxon>Micromonosporaceae</taxon>
        <taxon>Micromonospora</taxon>
    </lineage>
</organism>
<keyword evidence="3" id="KW-1185">Reference proteome</keyword>
<proteinExistence type="predicted"/>
<dbReference type="InterPro" id="IPR014729">
    <property type="entry name" value="Rossmann-like_a/b/a_fold"/>
</dbReference>
<dbReference type="Pfam" id="PF00582">
    <property type="entry name" value="Usp"/>
    <property type="match status" value="1"/>
</dbReference>
<sequence>MALPSETGAAHRYRDGLVGSYSGCWVGSSPTCSITDGGGSRGRGGLAAVLLGSVSQQLIQHANCSVAVVRKR</sequence>
<name>A0ABS1YFW2_9ACTN</name>
<dbReference type="Gene3D" id="3.40.50.620">
    <property type="entry name" value="HUPs"/>
    <property type="match status" value="1"/>
</dbReference>
<accession>A0ABS1YFW2</accession>
<feature type="domain" description="UspA" evidence="1">
    <location>
        <begin position="39"/>
        <end position="70"/>
    </location>
</feature>
<comment type="caution">
    <text evidence="2">The sequence shown here is derived from an EMBL/GenBank/DDBJ whole genome shotgun (WGS) entry which is preliminary data.</text>
</comment>
<evidence type="ECO:0000259" key="1">
    <source>
        <dbReference type="Pfam" id="PF00582"/>
    </source>
</evidence>
<gene>
    <name evidence="2" type="ORF">JM949_13080</name>
</gene>
<dbReference type="SUPFAM" id="SSF52402">
    <property type="entry name" value="Adenine nucleotide alpha hydrolases-like"/>
    <property type="match status" value="1"/>
</dbReference>
<dbReference type="InterPro" id="IPR006016">
    <property type="entry name" value="UspA"/>
</dbReference>
<evidence type="ECO:0000313" key="3">
    <source>
        <dbReference type="Proteomes" id="UP000622245"/>
    </source>
</evidence>
<dbReference type="EMBL" id="JAEVHL010000050">
    <property type="protein sequence ID" value="MBM0276305.1"/>
    <property type="molecule type" value="Genomic_DNA"/>
</dbReference>
<protein>
    <submittedName>
        <fullName evidence="2">Universal stress protein</fullName>
    </submittedName>
</protein>
<dbReference type="Proteomes" id="UP000622245">
    <property type="component" value="Unassembled WGS sequence"/>
</dbReference>